<proteinExistence type="predicted"/>
<dbReference type="Proteomes" id="UP000320707">
    <property type="component" value="Unassembled WGS sequence"/>
</dbReference>
<protein>
    <recommendedName>
        <fullName evidence="3">F-box domain-containing protein</fullName>
    </recommendedName>
</protein>
<dbReference type="AlphaFoldDB" id="A0A559KPB8"/>
<gene>
    <name evidence="1" type="ORF">Focb16_v014117</name>
</gene>
<accession>A0A559KPB8</accession>
<evidence type="ECO:0000313" key="2">
    <source>
        <dbReference type="Proteomes" id="UP000320707"/>
    </source>
</evidence>
<comment type="caution">
    <text evidence="1">The sequence shown here is derived from an EMBL/GenBank/DDBJ whole genome shotgun (WGS) entry which is preliminary data.</text>
</comment>
<organism evidence="1 2">
    <name type="scientific">Fusarium oxysporum f. sp. cubense</name>
    <dbReference type="NCBI Taxonomy" id="61366"/>
    <lineage>
        <taxon>Eukaryota</taxon>
        <taxon>Fungi</taxon>
        <taxon>Dikarya</taxon>
        <taxon>Ascomycota</taxon>
        <taxon>Pezizomycotina</taxon>
        <taxon>Sordariomycetes</taxon>
        <taxon>Hypocreomycetidae</taxon>
        <taxon>Hypocreales</taxon>
        <taxon>Nectriaceae</taxon>
        <taxon>Fusarium</taxon>
        <taxon>Fusarium oxysporum species complex</taxon>
    </lineage>
</organism>
<sequence>MATTHDAISAITDDLPPELIGHVFSWFCAHCSGCDKEDEDNTANVKVLLALTQTSRGFRSIAMPILFHSLGPHLPSTYFFRVADCQPDLAHTEFCSGVRNITEFQILGLPFFTGSWQILALERILGAAQKLKMFKFVSDGYSCWHSQARSQVSPTQLIEFLSPRTQKALQRRSLNFDGRVEPGQRNLPKPKPITPQQIKHFTNLTIFKVDSSCFYSHVLHHNKDELIVEQETYLVDCLPQTVQTLTIFFDRWARYELLHFITYLGQRVVSGDLPKLKRVQIDAPIRHTMPGSNSWDDDWDNEQLARLSAEMNMNMRREALQEAFVASGAEMWFKTWYIWEEGW</sequence>
<evidence type="ECO:0000313" key="1">
    <source>
        <dbReference type="EMBL" id="TVY61494.1"/>
    </source>
</evidence>
<name>A0A559KPB8_FUSOC</name>
<dbReference type="EMBL" id="SRMI01000011">
    <property type="protein sequence ID" value="TVY61494.1"/>
    <property type="molecule type" value="Genomic_DNA"/>
</dbReference>
<reference evidence="1 2" key="1">
    <citation type="journal article" date="2019" name="Microbiol. Resour. Announc.">
        <title>High-quality draft genome sequence of Fusarium oxysporum f. sp. cubense strain 160527, a causal agent of Panama disease.</title>
        <authorList>
            <person name="Asai S."/>
            <person name="Ayukawa Y."/>
            <person name="Gan P."/>
            <person name="Masuda S."/>
            <person name="Komatsu K."/>
            <person name="Shirasu K."/>
            <person name="Arie T."/>
        </authorList>
    </citation>
    <scope>NUCLEOTIDE SEQUENCE [LARGE SCALE GENOMIC DNA]</scope>
    <source>
        <strain evidence="1 2">160527</strain>
    </source>
</reference>
<evidence type="ECO:0008006" key="3">
    <source>
        <dbReference type="Google" id="ProtNLM"/>
    </source>
</evidence>